<keyword evidence="2" id="KW-1185">Reference proteome</keyword>
<comment type="caution">
    <text evidence="1">The sequence shown here is derived from an EMBL/GenBank/DDBJ whole genome shotgun (WGS) entry which is preliminary data.</text>
</comment>
<accession>A0ABN8LFL8</accession>
<gene>
    <name evidence="1" type="ORF">PEVE_00041748</name>
</gene>
<name>A0ABN8LFL8_9CNID</name>
<dbReference type="Proteomes" id="UP001159427">
    <property type="component" value="Unassembled WGS sequence"/>
</dbReference>
<evidence type="ECO:0000313" key="1">
    <source>
        <dbReference type="EMBL" id="CAH3014277.1"/>
    </source>
</evidence>
<evidence type="ECO:0000313" key="2">
    <source>
        <dbReference type="Proteomes" id="UP001159427"/>
    </source>
</evidence>
<protein>
    <submittedName>
        <fullName evidence="1">Uncharacterized protein</fullName>
    </submittedName>
</protein>
<reference evidence="1 2" key="1">
    <citation type="submission" date="2022-05" db="EMBL/GenBank/DDBJ databases">
        <authorList>
            <consortium name="Genoscope - CEA"/>
            <person name="William W."/>
        </authorList>
    </citation>
    <scope>NUCLEOTIDE SEQUENCE [LARGE SCALE GENOMIC DNA]</scope>
</reference>
<proteinExistence type="predicted"/>
<organism evidence="1 2">
    <name type="scientific">Porites evermanni</name>
    <dbReference type="NCBI Taxonomy" id="104178"/>
    <lineage>
        <taxon>Eukaryota</taxon>
        <taxon>Metazoa</taxon>
        <taxon>Cnidaria</taxon>
        <taxon>Anthozoa</taxon>
        <taxon>Hexacorallia</taxon>
        <taxon>Scleractinia</taxon>
        <taxon>Fungiina</taxon>
        <taxon>Poritidae</taxon>
        <taxon>Porites</taxon>
    </lineage>
</organism>
<sequence>MSTIAHCVSGYGQGTDTTAVLTNRSKYITIIGDEPCYSRHSRTFPSARHRKGTRPMHTTTITYEVKPVQTSYISCMKANFSGRKDLLPGQRPPAYPSQHTSNFSIGILPGQQLDTHSRTTYVKHQVRPAEEVHEDNIRWNSQMAGEDMIQSTRHQGSQEMNFSTTYYKVHDLLGRQRGPGVKRLPPINYTYDIITGEPLTRQMGDDYRLTSGNRILNEARQNDRGQFLLG</sequence>
<dbReference type="EMBL" id="CALNXI010000008">
    <property type="protein sequence ID" value="CAH3014277.1"/>
    <property type="molecule type" value="Genomic_DNA"/>
</dbReference>